<keyword evidence="1" id="KW-0472">Membrane</keyword>
<feature type="transmembrane region" description="Helical" evidence="1">
    <location>
        <begin position="33"/>
        <end position="55"/>
    </location>
</feature>
<feature type="transmembrane region" description="Helical" evidence="1">
    <location>
        <begin position="6"/>
        <end position="26"/>
    </location>
</feature>
<dbReference type="AlphaFoldDB" id="A0A7X0MX04"/>
<keyword evidence="3" id="KW-1185">Reference proteome</keyword>
<proteinExistence type="predicted"/>
<evidence type="ECO:0000313" key="3">
    <source>
        <dbReference type="Proteomes" id="UP000528457"/>
    </source>
</evidence>
<name>A0A7X0MX04_9GAMM</name>
<accession>A0A7X0MX04</accession>
<sequence>MVYISLAIGIGMLSVLLLYFGLRMILRTGWLLGFIRGCCASVIIVMAVLVGLAAYDIYSYQQLNEPKVIATLSTRELAPQEFEVNVLFDNGQEQRFELKGDQWQVDARIIRWPDFGGLLRLKPGFRLDRISGRYYALGQERDSERSVHALHDSISVDIWQLLQNNYRRLSLQRTTFGSATFMPMVDDGLYEISLSANGLAAKPLNEKASEALNQWR</sequence>
<keyword evidence="1" id="KW-1133">Transmembrane helix</keyword>
<gene>
    <name evidence="2" type="ORF">HNR48_003518</name>
</gene>
<comment type="caution">
    <text evidence="2">The sequence shown here is derived from an EMBL/GenBank/DDBJ whole genome shotgun (WGS) entry which is preliminary data.</text>
</comment>
<evidence type="ECO:0008006" key="4">
    <source>
        <dbReference type="Google" id="ProtNLM"/>
    </source>
</evidence>
<dbReference type="EMBL" id="JACHHT010000003">
    <property type="protein sequence ID" value="MBB6523216.1"/>
    <property type="molecule type" value="Genomic_DNA"/>
</dbReference>
<keyword evidence="1" id="KW-0812">Transmembrane</keyword>
<evidence type="ECO:0000313" key="2">
    <source>
        <dbReference type="EMBL" id="MBB6523216.1"/>
    </source>
</evidence>
<reference evidence="2 3" key="1">
    <citation type="submission" date="2020-08" db="EMBL/GenBank/DDBJ databases">
        <title>Genomic Encyclopedia of Type Strains, Phase IV (KMG-IV): sequencing the most valuable type-strain genomes for metagenomic binning, comparative biology and taxonomic classification.</title>
        <authorList>
            <person name="Goeker M."/>
        </authorList>
    </citation>
    <scope>NUCLEOTIDE SEQUENCE [LARGE SCALE GENOMIC DNA]</scope>
    <source>
        <strain evidence="2 3">DSM 22368</strain>
    </source>
</reference>
<organism evidence="2 3">
    <name type="scientific">Pseudoteredinibacter isoporae</name>
    <dbReference type="NCBI Taxonomy" id="570281"/>
    <lineage>
        <taxon>Bacteria</taxon>
        <taxon>Pseudomonadati</taxon>
        <taxon>Pseudomonadota</taxon>
        <taxon>Gammaproteobacteria</taxon>
        <taxon>Cellvibrionales</taxon>
        <taxon>Cellvibrionaceae</taxon>
        <taxon>Pseudoteredinibacter</taxon>
    </lineage>
</organism>
<protein>
    <recommendedName>
        <fullName evidence="4">Cation/multidrug efflux pump</fullName>
    </recommendedName>
</protein>
<dbReference type="InParanoid" id="A0A7X0MX04"/>
<dbReference type="Proteomes" id="UP000528457">
    <property type="component" value="Unassembled WGS sequence"/>
</dbReference>
<dbReference type="RefSeq" id="WP_166843685.1">
    <property type="nucleotide sequence ID" value="NZ_JAAONY010000003.1"/>
</dbReference>
<evidence type="ECO:0000256" key="1">
    <source>
        <dbReference type="SAM" id="Phobius"/>
    </source>
</evidence>